<evidence type="ECO:0000313" key="3">
    <source>
        <dbReference type="Proteomes" id="UP001291623"/>
    </source>
</evidence>
<feature type="transmembrane region" description="Helical" evidence="1">
    <location>
        <begin position="58"/>
        <end position="78"/>
    </location>
</feature>
<protein>
    <submittedName>
        <fullName evidence="2">Uncharacterized protein</fullName>
    </submittedName>
</protein>
<feature type="transmembrane region" description="Helical" evidence="1">
    <location>
        <begin position="6"/>
        <end position="26"/>
    </location>
</feature>
<proteinExistence type="predicted"/>
<organism evidence="2 3">
    <name type="scientific">Anisodus tanguticus</name>
    <dbReference type="NCBI Taxonomy" id="243964"/>
    <lineage>
        <taxon>Eukaryota</taxon>
        <taxon>Viridiplantae</taxon>
        <taxon>Streptophyta</taxon>
        <taxon>Embryophyta</taxon>
        <taxon>Tracheophyta</taxon>
        <taxon>Spermatophyta</taxon>
        <taxon>Magnoliopsida</taxon>
        <taxon>eudicotyledons</taxon>
        <taxon>Gunneridae</taxon>
        <taxon>Pentapetalae</taxon>
        <taxon>asterids</taxon>
        <taxon>lamiids</taxon>
        <taxon>Solanales</taxon>
        <taxon>Solanaceae</taxon>
        <taxon>Solanoideae</taxon>
        <taxon>Hyoscyameae</taxon>
        <taxon>Anisodus</taxon>
    </lineage>
</organism>
<accession>A0AAE1STD1</accession>
<keyword evidence="3" id="KW-1185">Reference proteome</keyword>
<sequence length="81" mass="8371">MLSLLLTNVVDGLLLSDVLSLTRFLADGIPRKLAILGSALYLSFVNYIGLTIVGYVGIALGVISLALGVISLGVALGVKNQ</sequence>
<evidence type="ECO:0000313" key="2">
    <source>
        <dbReference type="EMBL" id="KAK4377188.1"/>
    </source>
</evidence>
<dbReference type="Proteomes" id="UP001291623">
    <property type="component" value="Unassembled WGS sequence"/>
</dbReference>
<keyword evidence="1" id="KW-0472">Membrane</keyword>
<comment type="caution">
    <text evidence="2">The sequence shown here is derived from an EMBL/GenBank/DDBJ whole genome shotgun (WGS) entry which is preliminary data.</text>
</comment>
<dbReference type="AlphaFoldDB" id="A0AAE1STD1"/>
<name>A0AAE1STD1_9SOLA</name>
<keyword evidence="1" id="KW-1133">Transmembrane helix</keyword>
<keyword evidence="1" id="KW-0812">Transmembrane</keyword>
<feature type="transmembrane region" description="Helical" evidence="1">
    <location>
        <begin position="33"/>
        <end position="52"/>
    </location>
</feature>
<reference evidence="2" key="1">
    <citation type="submission" date="2023-12" db="EMBL/GenBank/DDBJ databases">
        <title>Genome assembly of Anisodus tanguticus.</title>
        <authorList>
            <person name="Wang Y.-J."/>
        </authorList>
    </citation>
    <scope>NUCLEOTIDE SEQUENCE</scope>
    <source>
        <strain evidence="2">KB-2021</strain>
        <tissue evidence="2">Leaf</tissue>
    </source>
</reference>
<dbReference type="EMBL" id="JAVYJV010000002">
    <property type="protein sequence ID" value="KAK4377188.1"/>
    <property type="molecule type" value="Genomic_DNA"/>
</dbReference>
<evidence type="ECO:0000256" key="1">
    <source>
        <dbReference type="SAM" id="Phobius"/>
    </source>
</evidence>
<gene>
    <name evidence="2" type="ORF">RND71_003484</name>
</gene>